<dbReference type="AlphaFoldDB" id="A0A0K2THQ2"/>
<keyword evidence="1" id="KW-1133">Transmembrane helix</keyword>
<evidence type="ECO:0000313" key="2">
    <source>
        <dbReference type="EMBL" id="CDW25454.1"/>
    </source>
</evidence>
<reference evidence="2" key="1">
    <citation type="submission" date="2014-05" db="EMBL/GenBank/DDBJ databases">
        <authorList>
            <person name="Chronopoulou M."/>
        </authorList>
    </citation>
    <scope>NUCLEOTIDE SEQUENCE</scope>
    <source>
        <tissue evidence="2">Whole organism</tissue>
    </source>
</reference>
<sequence>MLFSATFFYFLHYFYYFYIFLLNLMISTISTIQFFCIILFSQLENTVPTGHQFDNSLLFIKVWPFKSYYAENFMT</sequence>
<evidence type="ECO:0000256" key="1">
    <source>
        <dbReference type="SAM" id="Phobius"/>
    </source>
</evidence>
<protein>
    <submittedName>
        <fullName evidence="2">Uncharacterized protein</fullName>
    </submittedName>
</protein>
<organism evidence="2">
    <name type="scientific">Lepeophtheirus salmonis</name>
    <name type="common">Salmon louse</name>
    <name type="synonym">Caligus salmonis</name>
    <dbReference type="NCBI Taxonomy" id="72036"/>
    <lineage>
        <taxon>Eukaryota</taxon>
        <taxon>Metazoa</taxon>
        <taxon>Ecdysozoa</taxon>
        <taxon>Arthropoda</taxon>
        <taxon>Crustacea</taxon>
        <taxon>Multicrustacea</taxon>
        <taxon>Hexanauplia</taxon>
        <taxon>Copepoda</taxon>
        <taxon>Siphonostomatoida</taxon>
        <taxon>Caligidae</taxon>
        <taxon>Lepeophtheirus</taxon>
    </lineage>
</organism>
<feature type="transmembrane region" description="Helical" evidence="1">
    <location>
        <begin position="15"/>
        <end position="40"/>
    </location>
</feature>
<name>A0A0K2THQ2_LEPSM</name>
<keyword evidence="1" id="KW-0812">Transmembrane</keyword>
<proteinExistence type="predicted"/>
<dbReference type="EMBL" id="HACA01008093">
    <property type="protein sequence ID" value="CDW25454.1"/>
    <property type="molecule type" value="Transcribed_RNA"/>
</dbReference>
<accession>A0A0K2THQ2</accession>
<keyword evidence="1" id="KW-0472">Membrane</keyword>